<organism evidence="1">
    <name type="scientific">marine sediment metagenome</name>
    <dbReference type="NCBI Taxonomy" id="412755"/>
    <lineage>
        <taxon>unclassified sequences</taxon>
        <taxon>metagenomes</taxon>
        <taxon>ecological metagenomes</taxon>
    </lineage>
</organism>
<reference evidence="1" key="1">
    <citation type="journal article" date="2015" name="Nature">
        <title>Complex archaea that bridge the gap between prokaryotes and eukaryotes.</title>
        <authorList>
            <person name="Spang A."/>
            <person name="Saw J.H."/>
            <person name="Jorgensen S.L."/>
            <person name="Zaremba-Niedzwiedzka K."/>
            <person name="Martijn J."/>
            <person name="Lind A.E."/>
            <person name="van Eijk R."/>
            <person name="Schleper C."/>
            <person name="Guy L."/>
            <person name="Ettema T.J."/>
        </authorList>
    </citation>
    <scope>NUCLEOTIDE SEQUENCE</scope>
</reference>
<gene>
    <name evidence="1" type="ORF">LCGC14_0343250</name>
</gene>
<accession>A0A0F9TW07</accession>
<name>A0A0F9TW07_9ZZZZ</name>
<evidence type="ECO:0000313" key="1">
    <source>
        <dbReference type="EMBL" id="KKN79137.1"/>
    </source>
</evidence>
<proteinExistence type="predicted"/>
<dbReference type="AlphaFoldDB" id="A0A0F9TW07"/>
<comment type="caution">
    <text evidence="1">The sequence shown here is derived from an EMBL/GenBank/DDBJ whole genome shotgun (WGS) entry which is preliminary data.</text>
</comment>
<protein>
    <submittedName>
        <fullName evidence="1">Uncharacterized protein</fullName>
    </submittedName>
</protein>
<sequence length="186" mass="19919">MGKGFGLGDFNVPNGPTSSRKCIAGVDINSIRLLGLIPTASTEPSRESLETNFEGLRVSSSQTTAGDLTFCVPRDYDNQKDKLYVRFLAQMSGATDSAVTIDATLFRKREGVALTADLDPTISAAINISTTIAGWVEVKVEGQALLPGDAVTLVFTTAAHTTDSVDIYAVEVVYFGNDQYSKITER</sequence>
<dbReference type="EMBL" id="LAZR01000252">
    <property type="protein sequence ID" value="KKN79137.1"/>
    <property type="molecule type" value="Genomic_DNA"/>
</dbReference>